<evidence type="ECO:0000256" key="2">
    <source>
        <dbReference type="PROSITE-ProRule" id="PRU00708"/>
    </source>
</evidence>
<accession>A0A9D5HLR4</accession>
<reference evidence="3" key="2">
    <citation type="journal article" date="2022" name="Hortic Res">
        <title>The genome of Dioscorea zingiberensis sheds light on the biosynthesis, origin and evolution of the medicinally important diosgenin saponins.</title>
        <authorList>
            <person name="Li Y."/>
            <person name="Tan C."/>
            <person name="Li Z."/>
            <person name="Guo J."/>
            <person name="Li S."/>
            <person name="Chen X."/>
            <person name="Wang C."/>
            <person name="Dai X."/>
            <person name="Yang H."/>
            <person name="Song W."/>
            <person name="Hou L."/>
            <person name="Xu J."/>
            <person name="Tong Z."/>
            <person name="Xu A."/>
            <person name="Yuan X."/>
            <person name="Wang W."/>
            <person name="Yang Q."/>
            <person name="Chen L."/>
            <person name="Sun Z."/>
            <person name="Wang K."/>
            <person name="Pan B."/>
            <person name="Chen J."/>
            <person name="Bao Y."/>
            <person name="Liu F."/>
            <person name="Qi X."/>
            <person name="Gang D.R."/>
            <person name="Wen J."/>
            <person name="Li J."/>
        </authorList>
    </citation>
    <scope>NUCLEOTIDE SEQUENCE</scope>
    <source>
        <strain evidence="3">Dzin_1.0</strain>
    </source>
</reference>
<dbReference type="AlphaFoldDB" id="A0A9D5HLR4"/>
<dbReference type="EMBL" id="JAGGNH010000002">
    <property type="protein sequence ID" value="KAJ0981289.1"/>
    <property type="molecule type" value="Genomic_DNA"/>
</dbReference>
<dbReference type="SUPFAM" id="SSF48452">
    <property type="entry name" value="TPR-like"/>
    <property type="match status" value="1"/>
</dbReference>
<feature type="repeat" description="PPR" evidence="2">
    <location>
        <begin position="205"/>
        <end position="239"/>
    </location>
</feature>
<name>A0A9D5HLR4_9LILI</name>
<feature type="repeat" description="PPR" evidence="2">
    <location>
        <begin position="108"/>
        <end position="138"/>
    </location>
</feature>
<proteinExistence type="predicted"/>
<feature type="repeat" description="PPR" evidence="2">
    <location>
        <begin position="588"/>
        <end position="622"/>
    </location>
</feature>
<feature type="repeat" description="PPR" evidence="2">
    <location>
        <begin position="73"/>
        <end position="107"/>
    </location>
</feature>
<dbReference type="NCBIfam" id="TIGR00756">
    <property type="entry name" value="PPR"/>
    <property type="match status" value="10"/>
</dbReference>
<dbReference type="Pfam" id="PF13041">
    <property type="entry name" value="PPR_2"/>
    <property type="match status" value="6"/>
</dbReference>
<dbReference type="PROSITE" id="PS51375">
    <property type="entry name" value="PPR"/>
    <property type="match status" value="8"/>
</dbReference>
<reference evidence="3" key="1">
    <citation type="submission" date="2021-03" db="EMBL/GenBank/DDBJ databases">
        <authorList>
            <person name="Li Z."/>
            <person name="Yang C."/>
        </authorList>
    </citation>
    <scope>NUCLEOTIDE SEQUENCE</scope>
    <source>
        <strain evidence="3">Dzin_1.0</strain>
        <tissue evidence="3">Leaf</tissue>
    </source>
</reference>
<keyword evidence="1" id="KW-0677">Repeat</keyword>
<dbReference type="FunFam" id="1.25.40.10:FF:000381">
    <property type="entry name" value="Pentatricopeptide repeat-containing protein"/>
    <property type="match status" value="1"/>
</dbReference>
<evidence type="ECO:0000256" key="1">
    <source>
        <dbReference type="ARBA" id="ARBA00022737"/>
    </source>
</evidence>
<feature type="repeat" description="PPR" evidence="2">
    <location>
        <begin position="487"/>
        <end position="521"/>
    </location>
</feature>
<dbReference type="Proteomes" id="UP001085076">
    <property type="component" value="Miscellaneous, Linkage group lg02"/>
</dbReference>
<dbReference type="Pfam" id="PF12854">
    <property type="entry name" value="PPR_1"/>
    <property type="match status" value="1"/>
</dbReference>
<dbReference type="Pfam" id="PF20431">
    <property type="entry name" value="E_motif"/>
    <property type="match status" value="1"/>
</dbReference>
<feature type="repeat" description="PPR" evidence="2">
    <location>
        <begin position="386"/>
        <end position="420"/>
    </location>
</feature>
<dbReference type="SUPFAM" id="SSF81901">
    <property type="entry name" value="HCP-like"/>
    <property type="match status" value="1"/>
</dbReference>
<comment type="caution">
    <text evidence="3">The sequence shown here is derived from an EMBL/GenBank/DDBJ whole genome shotgun (WGS) entry which is preliminary data.</text>
</comment>
<gene>
    <name evidence="3" type="ORF">J5N97_009544</name>
</gene>
<evidence type="ECO:0000313" key="4">
    <source>
        <dbReference type="Proteomes" id="UP001085076"/>
    </source>
</evidence>
<evidence type="ECO:0008006" key="5">
    <source>
        <dbReference type="Google" id="ProtNLM"/>
    </source>
</evidence>
<dbReference type="GO" id="GO:0003723">
    <property type="term" value="F:RNA binding"/>
    <property type="evidence" value="ECO:0007669"/>
    <property type="project" value="InterPro"/>
</dbReference>
<dbReference type="InterPro" id="IPR046848">
    <property type="entry name" value="E_motif"/>
</dbReference>
<dbReference type="InterPro" id="IPR002885">
    <property type="entry name" value="PPR_rpt"/>
</dbReference>
<dbReference type="Pfam" id="PF01535">
    <property type="entry name" value="PPR"/>
    <property type="match status" value="2"/>
</dbReference>
<dbReference type="GO" id="GO:0009451">
    <property type="term" value="P:RNA modification"/>
    <property type="evidence" value="ECO:0007669"/>
    <property type="project" value="InterPro"/>
</dbReference>
<dbReference type="OrthoDB" id="185373at2759"/>
<dbReference type="Gene3D" id="1.25.40.10">
    <property type="entry name" value="Tetratricopeptide repeat domain"/>
    <property type="match status" value="5"/>
</dbReference>
<sequence length="811" mass="89671">MAHPRALYLANLLQVCIQKKPPHFNAESIIHAQILTNGFSSDTFLSNRLVEFYSKSSHLDHAIKVFDGMPHRNIYSWNAIISACSKSGNLDLACQLFDRMTERNVVSYNTVISAMAKGGMEERALKLYYRMVGEGILPTHFTFASVLSACGTLVGLVDGRRCHGLVVKIGLDENLFVENALLSMYTKCGSIQDAISVFDGMSQPNEVSFTAMMGGLMQSGSVDEALRLFGKMHRNGIRIDPVAVSSVLNVCARAEEDEWEDLDQNHGICGNLHRWSIQALITKYGFDSDTHVSNSLIDMYAKHGEMETAEMVFNTLSIVNSVSWNVLISGYGQMGNSNKAIHLLKQMKELGFESDEVTYISMLGACVKSGDIEAATQMFGNISNPTVTSWNAILSGYSQEESYGKAIQYFREMQFMNCKPDRTTAAVILSSCSGMGLLHFGKQVHAASVRAMLDVDMFVASGLVDMYSKCGFIEAARCVFDRMPNRDVVSWNSMITGFAHHSLNQEAFTFFKQMRPNGMSPTASSYASVVNSCARLSSLPQGRQIHAMILKDGYDDHVFVGSTLIDMYAKCGNVDEAWLFFDSMPVKNVVSWNEMIHGYAQNGLGEKAVELFEHMLSTAEKPDGVTFISVLTACSHAGLIDEGIKYFNSMEEHGIKPLADHYTCVIDSLGRAGRLMEAEVFVDKMPFKDDPIIWEVFLSACAVHGSARLGRKAAEQLFRLDPQNSAPYVLLSNIYAALGQWSDVSAVRALMTDRGIIKDRGYSWIYHKDGVTTFMVDDQGATNCKGDSFFDEVNPDHNLVLSNNGDEICAI</sequence>
<feature type="repeat" description="PPR" evidence="2">
    <location>
        <begin position="623"/>
        <end position="657"/>
    </location>
</feature>
<dbReference type="FunFam" id="1.25.40.10:FF:000442">
    <property type="entry name" value="Pentatricopeptide repeat-containing protein At3g49710"/>
    <property type="match status" value="1"/>
</dbReference>
<dbReference type="PANTHER" id="PTHR47926">
    <property type="entry name" value="PENTATRICOPEPTIDE REPEAT-CONTAINING PROTEIN"/>
    <property type="match status" value="1"/>
</dbReference>
<feature type="repeat" description="PPR" evidence="2">
    <location>
        <begin position="320"/>
        <end position="354"/>
    </location>
</feature>
<dbReference type="InterPro" id="IPR046960">
    <property type="entry name" value="PPR_At4g14850-like_plant"/>
</dbReference>
<dbReference type="FunFam" id="1.25.40.10:FF:000090">
    <property type="entry name" value="Pentatricopeptide repeat-containing protein, chloroplastic"/>
    <property type="match status" value="1"/>
</dbReference>
<protein>
    <recommendedName>
        <fullName evidence="5">Pentatricopeptide repeat-containing protein</fullName>
    </recommendedName>
</protein>
<dbReference type="FunFam" id="1.25.40.10:FF:000436">
    <property type="entry name" value="Pentatricopeptide repeat-containing protein At5g39350 family"/>
    <property type="match status" value="1"/>
</dbReference>
<keyword evidence="4" id="KW-1185">Reference proteome</keyword>
<organism evidence="3 4">
    <name type="scientific">Dioscorea zingiberensis</name>
    <dbReference type="NCBI Taxonomy" id="325984"/>
    <lineage>
        <taxon>Eukaryota</taxon>
        <taxon>Viridiplantae</taxon>
        <taxon>Streptophyta</taxon>
        <taxon>Embryophyta</taxon>
        <taxon>Tracheophyta</taxon>
        <taxon>Spermatophyta</taxon>
        <taxon>Magnoliopsida</taxon>
        <taxon>Liliopsida</taxon>
        <taxon>Dioscoreales</taxon>
        <taxon>Dioscoreaceae</taxon>
        <taxon>Dioscorea</taxon>
    </lineage>
</organism>
<dbReference type="FunFam" id="1.25.40.10:FF:000688">
    <property type="entry name" value="Pentatricopeptide repeat-containing protein"/>
    <property type="match status" value="1"/>
</dbReference>
<dbReference type="PANTHER" id="PTHR47926:SF343">
    <property type="entry name" value="PENTACOTRIPEPTIDE-REPEAT REGION OF PRORP DOMAIN-CONTAINING PROTEIN"/>
    <property type="match status" value="1"/>
</dbReference>
<evidence type="ECO:0000313" key="3">
    <source>
        <dbReference type="EMBL" id="KAJ0981289.1"/>
    </source>
</evidence>
<dbReference type="InterPro" id="IPR011990">
    <property type="entry name" value="TPR-like_helical_dom_sf"/>
</dbReference>